<keyword evidence="1" id="KW-0472">Membrane</keyword>
<dbReference type="PANTHER" id="PTHR35791">
    <property type="entry name" value="UPF0754 MEMBRANE PROTEIN YHEB"/>
    <property type="match status" value="1"/>
</dbReference>
<sequence length="296" mass="33219">MPKVWSMLPAAAKRAICSQAAQESPAVVKGLLADIGEDIEKYFDLEKMVVEVLVNNMEMCNDIFISVSHRELAVIRNSGAWMGGFFGLVQMILWIFWHEWWVLPVLGFAVGSCTNFIALLVIFRPINPINICGYNLHGFFLKRQAEVSKCYGKLIAGKVMTAEHLNKELMCGKNKDLVLALAHKRISFAFDKSVAPLKQGPLSLAVPSTVERALENMKKKIADEIANDMYNLMRELEPYMTEAMDLENLLRTRMSALPNADFEGLLHPIFQEDEPKLVLVGGVLGALLGFLQIRMF</sequence>
<evidence type="ECO:0000313" key="2">
    <source>
        <dbReference type="EMBL" id="CAE0439923.1"/>
    </source>
</evidence>
<protein>
    <recommendedName>
        <fullName evidence="3">DUF445 domain-containing protein</fullName>
    </recommendedName>
</protein>
<keyword evidence="1" id="KW-0812">Transmembrane</keyword>
<dbReference type="PANTHER" id="PTHR35791:SF1">
    <property type="entry name" value="UPF0754 MEMBRANE PROTEIN YHEB"/>
    <property type="match status" value="1"/>
</dbReference>
<reference evidence="2" key="1">
    <citation type="submission" date="2021-01" db="EMBL/GenBank/DDBJ databases">
        <authorList>
            <person name="Corre E."/>
            <person name="Pelletier E."/>
            <person name="Niang G."/>
            <person name="Scheremetjew M."/>
            <person name="Finn R."/>
            <person name="Kale V."/>
            <person name="Holt S."/>
            <person name="Cochrane G."/>
            <person name="Meng A."/>
            <person name="Brown T."/>
            <person name="Cohen L."/>
        </authorList>
    </citation>
    <scope>NUCLEOTIDE SEQUENCE</scope>
    <source>
        <strain evidence="2">GSBS06</strain>
    </source>
</reference>
<proteinExistence type="predicted"/>
<gene>
    <name evidence="2" type="ORF">ASTO00021_LOCUS10081</name>
</gene>
<feature type="transmembrane region" description="Helical" evidence="1">
    <location>
        <begin position="103"/>
        <end position="123"/>
    </location>
</feature>
<evidence type="ECO:0008006" key="3">
    <source>
        <dbReference type="Google" id="ProtNLM"/>
    </source>
</evidence>
<accession>A0A7S3LST3</accession>
<name>A0A7S3LST3_9STRA</name>
<dbReference type="AlphaFoldDB" id="A0A7S3LST3"/>
<feature type="transmembrane region" description="Helical" evidence="1">
    <location>
        <begin position="79"/>
        <end position="97"/>
    </location>
</feature>
<evidence type="ECO:0000256" key="1">
    <source>
        <dbReference type="SAM" id="Phobius"/>
    </source>
</evidence>
<keyword evidence="1" id="KW-1133">Transmembrane helix</keyword>
<organism evidence="2">
    <name type="scientific">Aplanochytrium stocchinoi</name>
    <dbReference type="NCBI Taxonomy" id="215587"/>
    <lineage>
        <taxon>Eukaryota</taxon>
        <taxon>Sar</taxon>
        <taxon>Stramenopiles</taxon>
        <taxon>Bigyra</taxon>
        <taxon>Labyrinthulomycetes</taxon>
        <taxon>Thraustochytrida</taxon>
        <taxon>Thraustochytriidae</taxon>
        <taxon>Aplanochytrium</taxon>
    </lineage>
</organism>
<dbReference type="EMBL" id="HBIN01013350">
    <property type="protein sequence ID" value="CAE0439923.1"/>
    <property type="molecule type" value="Transcribed_RNA"/>
</dbReference>